<protein>
    <submittedName>
        <fullName evidence="1">Uncharacterized protein</fullName>
    </submittedName>
</protein>
<organism evidence="1 2">
    <name type="scientific">Clostridium baratii str. Sullivan</name>
    <dbReference type="NCBI Taxonomy" id="1415775"/>
    <lineage>
        <taxon>Bacteria</taxon>
        <taxon>Bacillati</taxon>
        <taxon>Bacillota</taxon>
        <taxon>Clostridia</taxon>
        <taxon>Eubacteriales</taxon>
        <taxon>Clostridiaceae</taxon>
        <taxon>Clostridium</taxon>
    </lineage>
</organism>
<geneLocation type="plasmid" evidence="1 2">
    <name>pCBJ</name>
</geneLocation>
<evidence type="ECO:0000313" key="1">
    <source>
        <dbReference type="EMBL" id="AIY85269.1"/>
    </source>
</evidence>
<gene>
    <name evidence="1" type="ORF">U729_3110</name>
</gene>
<dbReference type="AlphaFoldDB" id="A0A0A7G074"/>
<keyword evidence="2" id="KW-1185">Reference proteome</keyword>
<dbReference type="Proteomes" id="UP000030635">
    <property type="component" value="Plasmid pCBJ"/>
</dbReference>
<evidence type="ECO:0000313" key="2">
    <source>
        <dbReference type="Proteomes" id="UP000030635"/>
    </source>
</evidence>
<dbReference type="RefSeq" id="WP_040113593.1">
    <property type="nucleotide sequence ID" value="NZ_CP006906.1"/>
</dbReference>
<keyword evidence="1" id="KW-0614">Plasmid</keyword>
<dbReference type="HOGENOM" id="CLU_2933018_0_0_9"/>
<dbReference type="OrthoDB" id="9807749at2"/>
<dbReference type="KEGG" id="cbv:U729_3110"/>
<dbReference type="EMBL" id="CP006906">
    <property type="protein sequence ID" value="AIY85269.1"/>
    <property type="molecule type" value="Genomic_DNA"/>
</dbReference>
<dbReference type="eggNOG" id="ENOG503156C">
    <property type="taxonomic scope" value="Bacteria"/>
</dbReference>
<reference evidence="1 2" key="1">
    <citation type="journal article" date="2015" name="Infect. Genet. Evol.">
        <title>Genomic sequences of six botulinum neurotoxin-producing strains representing three clostridial species illustrate the mobility and diversity of botulinum neurotoxin genes.</title>
        <authorList>
            <person name="Smith T.J."/>
            <person name="Hill K.K."/>
            <person name="Xie G."/>
            <person name="Foley B.T."/>
            <person name="Williamson C.H."/>
            <person name="Foster J.T."/>
            <person name="Johnson S.L."/>
            <person name="Chertkov O."/>
            <person name="Teshima H."/>
            <person name="Gibbons H.S."/>
            <person name="Johnsky L.A."/>
            <person name="Karavis M.A."/>
            <person name="Smith L.A."/>
        </authorList>
    </citation>
    <scope>NUCLEOTIDE SEQUENCE [LARGE SCALE GENOMIC DNA]</scope>
    <source>
        <strain evidence="1">Sullivan</strain>
        <plasmid evidence="2">Plasmid pCBJ</plasmid>
    </source>
</reference>
<proteinExistence type="predicted"/>
<name>A0A0A7G074_9CLOT</name>
<sequence length="60" mass="6788">MNKKGCTGCARLLVVINIGTDGQKFCTEKEGVLYLVDNEFYLKGCDEYCDKFTLNGVDWK</sequence>
<accession>A0A0A7G074</accession>